<protein>
    <submittedName>
        <fullName evidence="1">Uncharacterized protein</fullName>
    </submittedName>
</protein>
<evidence type="ECO:0000313" key="1">
    <source>
        <dbReference type="EMBL" id="OAX31737.1"/>
    </source>
</evidence>
<dbReference type="OrthoDB" id="2692671at2759"/>
<dbReference type="EMBL" id="KV449266">
    <property type="protein sequence ID" value="OAX31737.1"/>
    <property type="molecule type" value="Genomic_DNA"/>
</dbReference>
<dbReference type="InParanoid" id="A0A1B7MGL7"/>
<dbReference type="AlphaFoldDB" id="A0A1B7MGL7"/>
<evidence type="ECO:0000313" key="2">
    <source>
        <dbReference type="Proteomes" id="UP000092154"/>
    </source>
</evidence>
<sequence length="138" mass="15399">MPYHGCLQFLLTQMPISRYLGCLQFFLMQMPVFCYHGCLQILFTQKEVILLTQFIGPSWLAVTTSYSLDALLDLLPSSYYFGDPRFTSLCCFTPNILGIAAHLGSSSHRSGPGLLRGLRPNSYLHLTNANILSSNATE</sequence>
<organism evidence="1 2">
    <name type="scientific">Rhizopogon vinicolor AM-OR11-026</name>
    <dbReference type="NCBI Taxonomy" id="1314800"/>
    <lineage>
        <taxon>Eukaryota</taxon>
        <taxon>Fungi</taxon>
        <taxon>Dikarya</taxon>
        <taxon>Basidiomycota</taxon>
        <taxon>Agaricomycotina</taxon>
        <taxon>Agaricomycetes</taxon>
        <taxon>Agaricomycetidae</taxon>
        <taxon>Boletales</taxon>
        <taxon>Suillineae</taxon>
        <taxon>Rhizopogonaceae</taxon>
        <taxon>Rhizopogon</taxon>
    </lineage>
</organism>
<gene>
    <name evidence="1" type="ORF">K503DRAFT_54761</name>
</gene>
<name>A0A1B7MGL7_9AGAM</name>
<dbReference type="Proteomes" id="UP000092154">
    <property type="component" value="Unassembled WGS sequence"/>
</dbReference>
<reference evidence="1 2" key="1">
    <citation type="submission" date="2016-06" db="EMBL/GenBank/DDBJ databases">
        <title>Comparative genomics of the ectomycorrhizal sister species Rhizopogon vinicolor and Rhizopogon vesiculosus (Basidiomycota: Boletales) reveals a divergence of the mating type B locus.</title>
        <authorList>
            <consortium name="DOE Joint Genome Institute"/>
            <person name="Mujic A.B."/>
            <person name="Kuo A."/>
            <person name="Tritt A."/>
            <person name="Lipzen A."/>
            <person name="Chen C."/>
            <person name="Johnson J."/>
            <person name="Sharma A."/>
            <person name="Barry K."/>
            <person name="Grigoriev I.V."/>
            <person name="Spatafora J.W."/>
        </authorList>
    </citation>
    <scope>NUCLEOTIDE SEQUENCE [LARGE SCALE GENOMIC DNA]</scope>
    <source>
        <strain evidence="1 2">AM-OR11-026</strain>
    </source>
</reference>
<proteinExistence type="predicted"/>
<keyword evidence="2" id="KW-1185">Reference proteome</keyword>
<accession>A0A1B7MGL7</accession>